<feature type="transmembrane region" description="Helical" evidence="10">
    <location>
        <begin position="107"/>
        <end position="126"/>
    </location>
</feature>
<gene>
    <name evidence="12" type="ORF">ENU66_03075</name>
</gene>
<dbReference type="Gene3D" id="3.40.1110.10">
    <property type="entry name" value="Calcium-transporting ATPase, cytoplasmic domain N"/>
    <property type="match status" value="1"/>
</dbReference>
<dbReference type="PRINTS" id="PR00119">
    <property type="entry name" value="CATATPASE"/>
</dbReference>
<evidence type="ECO:0000259" key="11">
    <source>
        <dbReference type="PROSITE" id="PS50846"/>
    </source>
</evidence>
<keyword evidence="3 10" id="KW-0812">Transmembrane</keyword>
<dbReference type="EMBL" id="DTDJ01000024">
    <property type="protein sequence ID" value="HGL17301.1"/>
    <property type="molecule type" value="Genomic_DNA"/>
</dbReference>
<dbReference type="CDD" id="cd02094">
    <property type="entry name" value="P-type_ATPase_Cu-like"/>
    <property type="match status" value="1"/>
</dbReference>
<dbReference type="PANTHER" id="PTHR43520:SF8">
    <property type="entry name" value="P-TYPE CU(+) TRANSPORTER"/>
    <property type="match status" value="1"/>
</dbReference>
<dbReference type="PROSITE" id="PS50846">
    <property type="entry name" value="HMA_2"/>
    <property type="match status" value="1"/>
</dbReference>
<keyword evidence="6 10" id="KW-0067">ATP-binding</keyword>
<dbReference type="SUPFAM" id="SSF81665">
    <property type="entry name" value="Calcium ATPase, transmembrane domain M"/>
    <property type="match status" value="1"/>
</dbReference>
<dbReference type="Pfam" id="PF00122">
    <property type="entry name" value="E1-E2_ATPase"/>
    <property type="match status" value="1"/>
</dbReference>
<dbReference type="PROSITE" id="PS00154">
    <property type="entry name" value="ATPASE_E1_E2"/>
    <property type="match status" value="1"/>
</dbReference>
<dbReference type="PANTHER" id="PTHR43520">
    <property type="entry name" value="ATP7, ISOFORM B"/>
    <property type="match status" value="1"/>
</dbReference>
<protein>
    <submittedName>
        <fullName evidence="12">Copper-translocating P-type ATPase</fullName>
    </submittedName>
</protein>
<dbReference type="PRINTS" id="PR00120">
    <property type="entry name" value="HATPASE"/>
</dbReference>
<dbReference type="GO" id="GO:0012505">
    <property type="term" value="C:endomembrane system"/>
    <property type="evidence" value="ECO:0007669"/>
    <property type="project" value="UniProtKB-SubCell"/>
</dbReference>
<evidence type="ECO:0000256" key="2">
    <source>
        <dbReference type="ARBA" id="ARBA00006024"/>
    </source>
</evidence>
<dbReference type="InterPro" id="IPR059000">
    <property type="entry name" value="ATPase_P-type_domA"/>
</dbReference>
<dbReference type="InterPro" id="IPR023298">
    <property type="entry name" value="ATPase_P-typ_TM_dom_sf"/>
</dbReference>
<dbReference type="CDD" id="cd00371">
    <property type="entry name" value="HMA"/>
    <property type="match status" value="1"/>
</dbReference>
<reference evidence="12" key="1">
    <citation type="journal article" date="2020" name="mSystems">
        <title>Genome- and Community-Level Interaction Insights into Carbon Utilization and Element Cycling Functions of Hydrothermarchaeota in Hydrothermal Sediment.</title>
        <authorList>
            <person name="Zhou Z."/>
            <person name="Liu Y."/>
            <person name="Xu W."/>
            <person name="Pan J."/>
            <person name="Luo Z.H."/>
            <person name="Li M."/>
        </authorList>
    </citation>
    <scope>NUCLEOTIDE SEQUENCE [LARGE SCALE GENOMIC DNA]</scope>
    <source>
        <strain evidence="12">SpSt-69</strain>
    </source>
</reference>
<evidence type="ECO:0000256" key="8">
    <source>
        <dbReference type="ARBA" id="ARBA00022989"/>
    </source>
</evidence>
<dbReference type="FunFam" id="2.70.150.10:FF:000002">
    <property type="entry name" value="Copper-transporting ATPase 1, putative"/>
    <property type="match status" value="1"/>
</dbReference>
<dbReference type="GO" id="GO:0055070">
    <property type="term" value="P:copper ion homeostasis"/>
    <property type="evidence" value="ECO:0007669"/>
    <property type="project" value="TreeGrafter"/>
</dbReference>
<dbReference type="InterPro" id="IPR036163">
    <property type="entry name" value="HMA_dom_sf"/>
</dbReference>
<comment type="subcellular location">
    <subcellularLocation>
        <location evidence="10">Cell membrane</location>
    </subcellularLocation>
    <subcellularLocation>
        <location evidence="1">Endomembrane system</location>
        <topology evidence="1">Multi-pass membrane protein</topology>
    </subcellularLocation>
</comment>
<dbReference type="GO" id="GO:0005524">
    <property type="term" value="F:ATP binding"/>
    <property type="evidence" value="ECO:0007669"/>
    <property type="project" value="UniProtKB-UniRule"/>
</dbReference>
<evidence type="ECO:0000313" key="12">
    <source>
        <dbReference type="EMBL" id="HGL17301.1"/>
    </source>
</evidence>
<evidence type="ECO:0000256" key="4">
    <source>
        <dbReference type="ARBA" id="ARBA00022723"/>
    </source>
</evidence>
<sequence length="702" mass="77536">MTCVTCAKTVERAIKKLPGVKYAAVNLATSQAFIILEKPLDLEKIKEAVQKVGYGVSLSPPEEVERKRYKTALRNLIFALVFTIPLSALMIMHMMGTHIPFYYELELILTFLVISTAGLHVFKGAWIAVSHLHANMDTLIAIGTLTCFLTSVFKMAGFEIDSFGAIGAMIISIHTVGRFIESVLRDKAFREIKALIQLRPKEARIIVDDEEITIPSEHISEGMLCIVRPGEKIPSDGVIEVGRTSVDESMISGEALPVEKGPGSKVIGGTLNLTGPIKIRVEKRPEDSYVSEIIKLMTEVQGARIPIQKVADRITNYFVPTIIILAISSFIFWYLNFDSFRAVLTKISTFLPWVKVQGDRLTFSLFAFVSVIVIACPCALGLAIPMALMRGRISASKRGLLIRNAEIMQTFLEVKYALFDKTGTLTEGRPEVVFHNLPQEDLLKVVFFERFSNHPLALAITRLLQDSISFEGYEIEEIPGLGIRAKSADEEYFIGKPENPEEYFSYLNDGGTVVEVRRNGKKLGFFVLVDKIREDSYSAIEELRKVGIEPVLVTGDNEKTAKYVAGKLGILKVYSGVKPEEKVNIVREFQAQGSKVLMVGDGVNDAPALKAADVSVTIFSGADLAIENSDAVILKGGLSSIVELYYLSKKILGKVKENLFWAFLYNIVAIPIAMIGLLHPIIAEGAMAFSSISVILNSLRLK</sequence>
<keyword evidence="8 10" id="KW-1133">Transmembrane helix</keyword>
<dbReference type="NCBIfam" id="TIGR01494">
    <property type="entry name" value="ATPase_P-type"/>
    <property type="match status" value="2"/>
</dbReference>
<dbReference type="InterPro" id="IPR018303">
    <property type="entry name" value="ATPase_P-typ_P_site"/>
</dbReference>
<feature type="transmembrane region" description="Helical" evidence="10">
    <location>
        <begin position="658"/>
        <end position="675"/>
    </location>
</feature>
<dbReference type="InterPro" id="IPR006121">
    <property type="entry name" value="HMA_dom"/>
</dbReference>
<keyword evidence="5 10" id="KW-0547">Nucleotide-binding</keyword>
<keyword evidence="7" id="KW-1278">Translocase</keyword>
<dbReference type="InterPro" id="IPR023299">
    <property type="entry name" value="ATPase_P-typ_cyto_dom_N"/>
</dbReference>
<feature type="transmembrane region" description="Helical" evidence="10">
    <location>
        <begin position="363"/>
        <end position="388"/>
    </location>
</feature>
<dbReference type="InterPro" id="IPR008250">
    <property type="entry name" value="ATPase_P-typ_transduc_dom_A_sf"/>
</dbReference>
<dbReference type="Pfam" id="PF00702">
    <property type="entry name" value="Hydrolase"/>
    <property type="match status" value="1"/>
</dbReference>
<keyword evidence="9 10" id="KW-0472">Membrane</keyword>
<dbReference type="Pfam" id="PF00403">
    <property type="entry name" value="HMA"/>
    <property type="match status" value="1"/>
</dbReference>
<name>A0A7V3ZXM7_UNCW3</name>
<evidence type="ECO:0000256" key="5">
    <source>
        <dbReference type="ARBA" id="ARBA00022741"/>
    </source>
</evidence>
<evidence type="ECO:0000256" key="9">
    <source>
        <dbReference type="ARBA" id="ARBA00023136"/>
    </source>
</evidence>
<dbReference type="Gene3D" id="2.70.150.10">
    <property type="entry name" value="Calcium-transporting ATPase, cytoplasmic transduction domain A"/>
    <property type="match status" value="1"/>
</dbReference>
<evidence type="ECO:0000256" key="10">
    <source>
        <dbReference type="RuleBase" id="RU362081"/>
    </source>
</evidence>
<feature type="transmembrane region" description="Helical" evidence="10">
    <location>
        <begin position="138"/>
        <end position="156"/>
    </location>
</feature>
<dbReference type="InterPro" id="IPR027256">
    <property type="entry name" value="P-typ_ATPase_IB"/>
</dbReference>
<dbReference type="Gene3D" id="3.30.70.100">
    <property type="match status" value="1"/>
</dbReference>
<evidence type="ECO:0000256" key="1">
    <source>
        <dbReference type="ARBA" id="ARBA00004127"/>
    </source>
</evidence>
<dbReference type="SUPFAM" id="SSF56784">
    <property type="entry name" value="HAD-like"/>
    <property type="match status" value="1"/>
</dbReference>
<comment type="similarity">
    <text evidence="2 10">Belongs to the cation transport ATPase (P-type) (TC 3.A.3) family. Type IB subfamily.</text>
</comment>
<dbReference type="InterPro" id="IPR023214">
    <property type="entry name" value="HAD_sf"/>
</dbReference>
<proteinExistence type="inferred from homology"/>
<dbReference type="GO" id="GO:0005886">
    <property type="term" value="C:plasma membrane"/>
    <property type="evidence" value="ECO:0007669"/>
    <property type="project" value="UniProtKB-SubCell"/>
</dbReference>
<dbReference type="GO" id="GO:0043682">
    <property type="term" value="F:P-type divalent copper transporter activity"/>
    <property type="evidence" value="ECO:0007669"/>
    <property type="project" value="TreeGrafter"/>
</dbReference>
<dbReference type="GO" id="GO:0016887">
    <property type="term" value="F:ATP hydrolysis activity"/>
    <property type="evidence" value="ECO:0007669"/>
    <property type="project" value="InterPro"/>
</dbReference>
<feature type="transmembrane region" description="Helical" evidence="10">
    <location>
        <begin position="76"/>
        <end position="95"/>
    </location>
</feature>
<feature type="transmembrane region" description="Helical" evidence="10">
    <location>
        <begin position="162"/>
        <end position="180"/>
    </location>
</feature>
<dbReference type="GO" id="GO:0005507">
    <property type="term" value="F:copper ion binding"/>
    <property type="evidence" value="ECO:0007669"/>
    <property type="project" value="TreeGrafter"/>
</dbReference>
<organism evidence="12">
    <name type="scientific">candidate division WOR-3 bacterium</name>
    <dbReference type="NCBI Taxonomy" id="2052148"/>
    <lineage>
        <taxon>Bacteria</taxon>
        <taxon>Bacteria division WOR-3</taxon>
    </lineage>
</organism>
<keyword evidence="4 10" id="KW-0479">Metal-binding</keyword>
<comment type="caution">
    <text evidence="12">The sequence shown here is derived from an EMBL/GenBank/DDBJ whole genome shotgun (WGS) entry which is preliminary data.</text>
</comment>
<dbReference type="Gene3D" id="3.40.50.1000">
    <property type="entry name" value="HAD superfamily/HAD-like"/>
    <property type="match status" value="1"/>
</dbReference>
<dbReference type="InterPro" id="IPR001757">
    <property type="entry name" value="P_typ_ATPase"/>
</dbReference>
<dbReference type="AlphaFoldDB" id="A0A7V3ZXM7"/>
<feature type="transmembrane region" description="Helical" evidence="10">
    <location>
        <begin position="314"/>
        <end position="335"/>
    </location>
</feature>
<evidence type="ECO:0000256" key="6">
    <source>
        <dbReference type="ARBA" id="ARBA00022840"/>
    </source>
</evidence>
<evidence type="ECO:0000256" key="7">
    <source>
        <dbReference type="ARBA" id="ARBA00022967"/>
    </source>
</evidence>
<evidence type="ECO:0000256" key="3">
    <source>
        <dbReference type="ARBA" id="ARBA00022692"/>
    </source>
</evidence>
<feature type="domain" description="HMA" evidence="11">
    <location>
        <begin position="1"/>
        <end position="57"/>
    </location>
</feature>
<dbReference type="InterPro" id="IPR036412">
    <property type="entry name" value="HAD-like_sf"/>
</dbReference>
<dbReference type="SUPFAM" id="SSF81653">
    <property type="entry name" value="Calcium ATPase, transduction domain A"/>
    <property type="match status" value="1"/>
</dbReference>
<accession>A0A7V3ZXM7</accession>
<dbReference type="NCBIfam" id="TIGR01525">
    <property type="entry name" value="ATPase-IB_hvy"/>
    <property type="match status" value="1"/>
</dbReference>
<dbReference type="SUPFAM" id="SSF55008">
    <property type="entry name" value="HMA, heavy metal-associated domain"/>
    <property type="match status" value="1"/>
</dbReference>
<keyword evidence="10" id="KW-1003">Cell membrane</keyword>